<dbReference type="PANTHER" id="PTHR43445:SF3">
    <property type="entry name" value="UDP-N-ACETYLMURAMATE--L-ALANINE LIGASE"/>
    <property type="match status" value="1"/>
</dbReference>
<keyword evidence="10 14" id="KW-0573">Peptidoglycan synthesis</keyword>
<evidence type="ECO:0000256" key="11">
    <source>
        <dbReference type="ARBA" id="ARBA00023306"/>
    </source>
</evidence>
<keyword evidence="5 14" id="KW-0436">Ligase</keyword>
<keyword evidence="4 14" id="KW-0963">Cytoplasm</keyword>
<dbReference type="GO" id="GO:0009252">
    <property type="term" value="P:peptidoglycan biosynthetic process"/>
    <property type="evidence" value="ECO:0007669"/>
    <property type="project" value="UniProtKB-UniRule"/>
</dbReference>
<keyword evidence="6 14" id="KW-0132">Cell division</keyword>
<evidence type="ECO:0000256" key="6">
    <source>
        <dbReference type="ARBA" id="ARBA00022618"/>
    </source>
</evidence>
<feature type="domain" description="Mur ligase C-terminal" evidence="16">
    <location>
        <begin position="325"/>
        <end position="442"/>
    </location>
</feature>
<evidence type="ECO:0000256" key="4">
    <source>
        <dbReference type="ARBA" id="ARBA00022490"/>
    </source>
</evidence>
<dbReference type="GO" id="GO:0008763">
    <property type="term" value="F:UDP-N-acetylmuramate-L-alanine ligase activity"/>
    <property type="evidence" value="ECO:0007669"/>
    <property type="project" value="UniProtKB-UniRule"/>
</dbReference>
<dbReference type="GO" id="GO:0071555">
    <property type="term" value="P:cell wall organization"/>
    <property type="evidence" value="ECO:0007669"/>
    <property type="project" value="UniProtKB-KW"/>
</dbReference>
<dbReference type="InterPro" id="IPR050061">
    <property type="entry name" value="MurCDEF_pg_biosynth"/>
</dbReference>
<evidence type="ECO:0000256" key="8">
    <source>
        <dbReference type="ARBA" id="ARBA00022840"/>
    </source>
</evidence>
<comment type="subcellular location">
    <subcellularLocation>
        <location evidence="1 14">Cytoplasm</location>
    </subcellularLocation>
</comment>
<evidence type="ECO:0000256" key="14">
    <source>
        <dbReference type="HAMAP-Rule" id="MF_00046"/>
    </source>
</evidence>
<sequence length="463" mass="52181">MEKIYFIGINGIGMSGLAKIMKCKGYDVKGADICSNYVTEELLSMGITVYNEHDEENVKGADYVIASTAIKETNPEYAYAKENGIKILKRGELLAKLLNRETGIAIAGTHGKTTTSSMLSAVMLKKDPTIVVGGILPEIKSNARPGKSEYFIAEADESDNSFLFMNPEYSVITNIDADHLDVHGNLDNIKKSFIEFILHTQKESIICMDSINLMDAISKLPEGKSVTTYSIKNENADIYAKNIRIVDRKTVFEVYVNKELKGEFSLNIPGEHNIQNSLPVIYLALKFGLNKDEIQEALNQFKGSKRRYDVLYDQELENGYGSKTKRVRIIDDYAHHPTEIKATLKAIKSVDNSRLVAIFQPHRYSRVHFLLDEFKDAFVDVDKVILLPIYAAGEKNEFNVSSEILKEHINHGNVELMTEWKDIKRYVTRVKKDSTYIFMGAGDISTLAHEIAEELEGMSDENF</sequence>
<feature type="domain" description="Mur ligase central" evidence="17">
    <location>
        <begin position="106"/>
        <end position="283"/>
    </location>
</feature>
<dbReference type="SUPFAM" id="SSF53244">
    <property type="entry name" value="MurD-like peptide ligases, peptide-binding domain"/>
    <property type="match status" value="1"/>
</dbReference>
<evidence type="ECO:0000259" key="16">
    <source>
        <dbReference type="Pfam" id="PF02875"/>
    </source>
</evidence>
<dbReference type="InterPro" id="IPR005758">
    <property type="entry name" value="UDP-N-AcMur_Ala_ligase_MurC"/>
</dbReference>
<gene>
    <name evidence="14 18" type="primary">murC</name>
    <name evidence="18" type="ORF">CTM72_08135</name>
</gene>
<dbReference type="EMBL" id="CP024699">
    <property type="protein sequence ID" value="ATV59678.1"/>
    <property type="molecule type" value="Genomic_DNA"/>
</dbReference>
<evidence type="ECO:0000256" key="1">
    <source>
        <dbReference type="ARBA" id="ARBA00004496"/>
    </source>
</evidence>
<evidence type="ECO:0000313" key="18">
    <source>
        <dbReference type="EMBL" id="ATV59678.1"/>
    </source>
</evidence>
<dbReference type="Proteomes" id="UP000230056">
    <property type="component" value="Chromosome"/>
</dbReference>
<dbReference type="InterPro" id="IPR036615">
    <property type="entry name" value="Mur_ligase_C_dom_sf"/>
</dbReference>
<reference evidence="18 19" key="1">
    <citation type="submission" date="2017-11" db="EMBL/GenBank/DDBJ databases">
        <title>Genome sequencing of Fusobacterium periodonticum KCOM 1261.</title>
        <authorList>
            <person name="Kook J.-K."/>
            <person name="Park S.-N."/>
            <person name="Lim Y.K."/>
        </authorList>
    </citation>
    <scope>NUCLEOTIDE SEQUENCE [LARGE SCALE GENOMIC DNA]</scope>
    <source>
        <strain evidence="18 19">KCOM 1261</strain>
    </source>
</reference>
<evidence type="ECO:0000259" key="17">
    <source>
        <dbReference type="Pfam" id="PF08245"/>
    </source>
</evidence>
<dbReference type="UniPathway" id="UPA00219"/>
<dbReference type="Pfam" id="PF01225">
    <property type="entry name" value="Mur_ligase"/>
    <property type="match status" value="1"/>
</dbReference>
<evidence type="ECO:0000259" key="15">
    <source>
        <dbReference type="Pfam" id="PF01225"/>
    </source>
</evidence>
<accession>A0A2D3NW97</accession>
<dbReference type="InterPro" id="IPR013221">
    <property type="entry name" value="Mur_ligase_cen"/>
</dbReference>
<dbReference type="InterPro" id="IPR000713">
    <property type="entry name" value="Mur_ligase_N"/>
</dbReference>
<evidence type="ECO:0000256" key="12">
    <source>
        <dbReference type="ARBA" id="ARBA00023316"/>
    </source>
</evidence>
<proteinExistence type="inferred from homology"/>
<evidence type="ECO:0000256" key="10">
    <source>
        <dbReference type="ARBA" id="ARBA00022984"/>
    </source>
</evidence>
<dbReference type="Gene3D" id="3.40.1190.10">
    <property type="entry name" value="Mur-like, catalytic domain"/>
    <property type="match status" value="1"/>
</dbReference>
<comment type="catalytic activity">
    <reaction evidence="13 14">
        <text>UDP-N-acetyl-alpha-D-muramate + L-alanine + ATP = UDP-N-acetyl-alpha-D-muramoyl-L-alanine + ADP + phosphate + H(+)</text>
        <dbReference type="Rhea" id="RHEA:23372"/>
        <dbReference type="ChEBI" id="CHEBI:15378"/>
        <dbReference type="ChEBI" id="CHEBI:30616"/>
        <dbReference type="ChEBI" id="CHEBI:43474"/>
        <dbReference type="ChEBI" id="CHEBI:57972"/>
        <dbReference type="ChEBI" id="CHEBI:70757"/>
        <dbReference type="ChEBI" id="CHEBI:83898"/>
        <dbReference type="ChEBI" id="CHEBI:456216"/>
        <dbReference type="EC" id="6.3.2.8"/>
    </reaction>
</comment>
<comment type="similarity">
    <text evidence="14">Belongs to the MurCDEF family.</text>
</comment>
<evidence type="ECO:0000256" key="9">
    <source>
        <dbReference type="ARBA" id="ARBA00022960"/>
    </source>
</evidence>
<dbReference type="Gene3D" id="3.90.190.20">
    <property type="entry name" value="Mur ligase, C-terminal domain"/>
    <property type="match status" value="1"/>
</dbReference>
<dbReference type="InterPro" id="IPR004101">
    <property type="entry name" value="Mur_ligase_C"/>
</dbReference>
<evidence type="ECO:0000256" key="5">
    <source>
        <dbReference type="ARBA" id="ARBA00022598"/>
    </source>
</evidence>
<dbReference type="GO" id="GO:0051301">
    <property type="term" value="P:cell division"/>
    <property type="evidence" value="ECO:0007669"/>
    <property type="project" value="UniProtKB-KW"/>
</dbReference>
<comment type="pathway">
    <text evidence="2 14">Cell wall biogenesis; peptidoglycan biosynthesis.</text>
</comment>
<comment type="function">
    <text evidence="14">Cell wall formation.</text>
</comment>
<organism evidence="18 19">
    <name type="scientific">Fusobacterium pseudoperiodonticum</name>
    <dbReference type="NCBI Taxonomy" id="2663009"/>
    <lineage>
        <taxon>Bacteria</taxon>
        <taxon>Fusobacteriati</taxon>
        <taxon>Fusobacteriota</taxon>
        <taxon>Fusobacteriia</taxon>
        <taxon>Fusobacteriales</taxon>
        <taxon>Fusobacteriaceae</taxon>
        <taxon>Fusobacterium</taxon>
    </lineage>
</organism>
<dbReference type="GO" id="GO:0008360">
    <property type="term" value="P:regulation of cell shape"/>
    <property type="evidence" value="ECO:0007669"/>
    <property type="project" value="UniProtKB-KW"/>
</dbReference>
<dbReference type="Pfam" id="PF08245">
    <property type="entry name" value="Mur_ligase_M"/>
    <property type="match status" value="1"/>
</dbReference>
<dbReference type="GO" id="GO:0005737">
    <property type="term" value="C:cytoplasm"/>
    <property type="evidence" value="ECO:0007669"/>
    <property type="project" value="UniProtKB-SubCell"/>
</dbReference>
<keyword evidence="9 14" id="KW-0133">Cell shape</keyword>
<dbReference type="AlphaFoldDB" id="A0A2D3NW97"/>
<dbReference type="NCBIfam" id="TIGR01082">
    <property type="entry name" value="murC"/>
    <property type="match status" value="1"/>
</dbReference>
<dbReference type="SUPFAM" id="SSF53623">
    <property type="entry name" value="MurD-like peptide ligases, catalytic domain"/>
    <property type="match status" value="1"/>
</dbReference>
<dbReference type="SUPFAM" id="SSF51984">
    <property type="entry name" value="MurCD N-terminal domain"/>
    <property type="match status" value="1"/>
</dbReference>
<evidence type="ECO:0000256" key="7">
    <source>
        <dbReference type="ARBA" id="ARBA00022741"/>
    </source>
</evidence>
<dbReference type="PANTHER" id="PTHR43445">
    <property type="entry name" value="UDP-N-ACETYLMURAMATE--L-ALANINE LIGASE-RELATED"/>
    <property type="match status" value="1"/>
</dbReference>
<evidence type="ECO:0000256" key="13">
    <source>
        <dbReference type="ARBA" id="ARBA00047833"/>
    </source>
</evidence>
<feature type="domain" description="Mur ligase N-terminal catalytic" evidence="15">
    <location>
        <begin position="3"/>
        <end position="101"/>
    </location>
</feature>
<keyword evidence="11 14" id="KW-0131">Cell cycle</keyword>
<dbReference type="Pfam" id="PF02875">
    <property type="entry name" value="Mur_ligase_C"/>
    <property type="match status" value="1"/>
</dbReference>
<dbReference type="HAMAP" id="MF_00046">
    <property type="entry name" value="MurC"/>
    <property type="match status" value="1"/>
</dbReference>
<dbReference type="InterPro" id="IPR036565">
    <property type="entry name" value="Mur-like_cat_sf"/>
</dbReference>
<keyword evidence="8 14" id="KW-0067">ATP-binding</keyword>
<protein>
    <recommendedName>
        <fullName evidence="3 14">UDP-N-acetylmuramate--L-alanine ligase</fullName>
        <ecNumber evidence="3 14">6.3.2.8</ecNumber>
    </recommendedName>
    <alternativeName>
        <fullName evidence="14">UDP-N-acetylmuramoyl-L-alanine synthetase</fullName>
    </alternativeName>
</protein>
<name>A0A2D3NW97_9FUSO</name>
<dbReference type="GO" id="GO:0005524">
    <property type="term" value="F:ATP binding"/>
    <property type="evidence" value="ECO:0007669"/>
    <property type="project" value="UniProtKB-UniRule"/>
</dbReference>
<keyword evidence="7 14" id="KW-0547">Nucleotide-binding</keyword>
<feature type="binding site" evidence="14">
    <location>
        <begin position="108"/>
        <end position="114"/>
    </location>
    <ligand>
        <name>ATP</name>
        <dbReference type="ChEBI" id="CHEBI:30616"/>
    </ligand>
</feature>
<keyword evidence="12 14" id="KW-0961">Cell wall biogenesis/degradation</keyword>
<dbReference type="RefSeq" id="WP_100025073.1">
    <property type="nucleotide sequence ID" value="NZ_CP024699.1"/>
</dbReference>
<evidence type="ECO:0000256" key="3">
    <source>
        <dbReference type="ARBA" id="ARBA00012211"/>
    </source>
</evidence>
<dbReference type="Gene3D" id="3.40.50.720">
    <property type="entry name" value="NAD(P)-binding Rossmann-like Domain"/>
    <property type="match status" value="1"/>
</dbReference>
<evidence type="ECO:0000313" key="19">
    <source>
        <dbReference type="Proteomes" id="UP000230056"/>
    </source>
</evidence>
<evidence type="ECO:0000256" key="2">
    <source>
        <dbReference type="ARBA" id="ARBA00004752"/>
    </source>
</evidence>
<dbReference type="EC" id="6.3.2.8" evidence="3 14"/>